<dbReference type="EMBL" id="WWCL01000001">
    <property type="protein sequence ID" value="MYN44552.1"/>
    <property type="molecule type" value="Genomic_DNA"/>
</dbReference>
<dbReference type="PIRSF" id="PIRSF011484">
    <property type="entry name" value="YaeQ"/>
    <property type="match status" value="1"/>
</dbReference>
<dbReference type="AlphaFoldDB" id="A0A845HUP7"/>
<evidence type="ECO:0000313" key="2">
    <source>
        <dbReference type="Proteomes" id="UP000444316"/>
    </source>
</evidence>
<protein>
    <recommendedName>
        <fullName evidence="3">YaeQ family protein</fullName>
    </recommendedName>
</protein>
<gene>
    <name evidence="1" type="ORF">GTP23_05610</name>
</gene>
<keyword evidence="2" id="KW-1185">Reference proteome</keyword>
<accession>A0A845HUP7</accession>
<evidence type="ECO:0000313" key="1">
    <source>
        <dbReference type="EMBL" id="MYN44552.1"/>
    </source>
</evidence>
<dbReference type="RefSeq" id="WP_161034208.1">
    <property type="nucleotide sequence ID" value="NZ_WWCL01000001.1"/>
</dbReference>
<dbReference type="SUPFAM" id="SSF52980">
    <property type="entry name" value="Restriction endonuclease-like"/>
    <property type="match status" value="1"/>
</dbReference>
<dbReference type="PANTHER" id="PTHR38784:SF1">
    <property type="entry name" value="SUCROSE PHOSPHORYLASE"/>
    <property type="match status" value="1"/>
</dbReference>
<comment type="caution">
    <text evidence="1">The sequence shown here is derived from an EMBL/GenBank/DDBJ whole genome shotgun (WGS) entry which is preliminary data.</text>
</comment>
<dbReference type="SMART" id="SM01322">
    <property type="entry name" value="YaeQ"/>
    <property type="match status" value="1"/>
</dbReference>
<dbReference type="InterPro" id="IPR038590">
    <property type="entry name" value="YaeQ_sf"/>
</dbReference>
<reference evidence="1" key="1">
    <citation type="submission" date="2019-12" db="EMBL/GenBank/DDBJ databases">
        <title>Novel species isolated from a subtropical stream in China.</title>
        <authorList>
            <person name="Lu H."/>
        </authorList>
    </citation>
    <scope>NUCLEOTIDE SEQUENCE [LARGE SCALE GENOMIC DNA]</scope>
    <source>
        <strain evidence="1">FT93W</strain>
    </source>
</reference>
<dbReference type="InterPro" id="IPR011335">
    <property type="entry name" value="Restrct_endonuc-II-like"/>
</dbReference>
<dbReference type="Gene3D" id="3.10.640.10">
    <property type="entry name" value="Restriction endonuclease-like alpha-beta roll domain"/>
    <property type="match status" value="1"/>
</dbReference>
<dbReference type="InterPro" id="IPR009822">
    <property type="entry name" value="YaeQ"/>
</dbReference>
<proteinExistence type="predicted"/>
<name>A0A845HUP7_9BURK</name>
<dbReference type="CDD" id="cd22368">
    <property type="entry name" value="YaeQ-like"/>
    <property type="match status" value="1"/>
</dbReference>
<dbReference type="PANTHER" id="PTHR38784">
    <property type="entry name" value="SUCROSE PHOSPHORYLASE"/>
    <property type="match status" value="1"/>
</dbReference>
<dbReference type="Proteomes" id="UP000444316">
    <property type="component" value="Unassembled WGS sequence"/>
</dbReference>
<evidence type="ECO:0008006" key="3">
    <source>
        <dbReference type="Google" id="ProtNLM"/>
    </source>
</evidence>
<organism evidence="1 2">
    <name type="scientific">Duganella fentianensis</name>
    <dbReference type="NCBI Taxonomy" id="2692177"/>
    <lineage>
        <taxon>Bacteria</taxon>
        <taxon>Pseudomonadati</taxon>
        <taxon>Pseudomonadota</taxon>
        <taxon>Betaproteobacteria</taxon>
        <taxon>Burkholderiales</taxon>
        <taxon>Oxalobacteraceae</taxon>
        <taxon>Telluria group</taxon>
        <taxon>Duganella</taxon>
    </lineage>
</organism>
<sequence>MALKATIYKADLSIADMDRNYYESPSLTMARHPSETDERMMVRLVAYAIHANEALTFTKGLFDVEEPDLWQKDLTGAIELWIEVGQPDEKVLLKACGRSEHVVVYSYAATSHIWWKGLANKVERCKNLSVINLNADATEQLGRMAQRTMQLQCTIQDGQIWLTDGTTTVEIGREIFKSERD</sequence>
<dbReference type="Pfam" id="PF07152">
    <property type="entry name" value="YaeQ"/>
    <property type="match status" value="1"/>
</dbReference>